<proteinExistence type="predicted"/>
<feature type="transmembrane region" description="Helical" evidence="1">
    <location>
        <begin position="40"/>
        <end position="57"/>
    </location>
</feature>
<reference evidence="2" key="1">
    <citation type="submission" date="2023-03" db="EMBL/GenBank/DDBJ databases">
        <title>Massive genome expansion in bonnet fungi (Mycena s.s.) driven by repeated elements and novel gene families across ecological guilds.</title>
        <authorList>
            <consortium name="Lawrence Berkeley National Laboratory"/>
            <person name="Harder C.B."/>
            <person name="Miyauchi S."/>
            <person name="Viragh M."/>
            <person name="Kuo A."/>
            <person name="Thoen E."/>
            <person name="Andreopoulos B."/>
            <person name="Lu D."/>
            <person name="Skrede I."/>
            <person name="Drula E."/>
            <person name="Henrissat B."/>
            <person name="Morin E."/>
            <person name="Kohler A."/>
            <person name="Barry K."/>
            <person name="LaButti K."/>
            <person name="Morin E."/>
            <person name="Salamov A."/>
            <person name="Lipzen A."/>
            <person name="Mereny Z."/>
            <person name="Hegedus B."/>
            <person name="Baldrian P."/>
            <person name="Stursova M."/>
            <person name="Weitz H."/>
            <person name="Taylor A."/>
            <person name="Grigoriev I.V."/>
            <person name="Nagy L.G."/>
            <person name="Martin F."/>
            <person name="Kauserud H."/>
        </authorList>
    </citation>
    <scope>NUCLEOTIDE SEQUENCE</scope>
    <source>
        <strain evidence="2">9144</strain>
    </source>
</reference>
<keyword evidence="3" id="KW-1185">Reference proteome</keyword>
<feature type="transmembrane region" description="Helical" evidence="1">
    <location>
        <begin position="111"/>
        <end position="131"/>
    </location>
</feature>
<keyword evidence="1" id="KW-1133">Transmembrane helix</keyword>
<gene>
    <name evidence="2" type="ORF">GGX14DRAFT_67611</name>
</gene>
<sequence>MVPGAILMDGLLHSFCLGFVLALGLKYWEEYTEDSIKKRVFVLTVVFLSLYVLRRLVVRQCSFDLSGATVAYRQYWKIIKYGLSLFSAAPGSVHHKEISCSQRQNKAGNRFMWTDFFVNGLICSMCEAFYIRRCWKVRLYFLWLRRKKNIPPR</sequence>
<name>A0AAD6YSU1_9AGAR</name>
<evidence type="ECO:0000256" key="1">
    <source>
        <dbReference type="SAM" id="Phobius"/>
    </source>
</evidence>
<evidence type="ECO:0000313" key="3">
    <source>
        <dbReference type="Proteomes" id="UP001219525"/>
    </source>
</evidence>
<dbReference type="AlphaFoldDB" id="A0AAD6YSU1"/>
<evidence type="ECO:0000313" key="2">
    <source>
        <dbReference type="EMBL" id="KAJ7228408.1"/>
    </source>
</evidence>
<dbReference type="EMBL" id="JARJCW010000002">
    <property type="protein sequence ID" value="KAJ7228408.1"/>
    <property type="molecule type" value="Genomic_DNA"/>
</dbReference>
<accession>A0AAD6YSU1</accession>
<comment type="caution">
    <text evidence="2">The sequence shown here is derived from an EMBL/GenBank/DDBJ whole genome shotgun (WGS) entry which is preliminary data.</text>
</comment>
<protein>
    <submittedName>
        <fullName evidence="2">Uncharacterized protein</fullName>
    </submittedName>
</protein>
<keyword evidence="1" id="KW-0812">Transmembrane</keyword>
<feature type="transmembrane region" description="Helical" evidence="1">
    <location>
        <begin position="6"/>
        <end position="28"/>
    </location>
</feature>
<keyword evidence="1" id="KW-0472">Membrane</keyword>
<dbReference type="Proteomes" id="UP001219525">
    <property type="component" value="Unassembled WGS sequence"/>
</dbReference>
<organism evidence="2 3">
    <name type="scientific">Mycena pura</name>
    <dbReference type="NCBI Taxonomy" id="153505"/>
    <lineage>
        <taxon>Eukaryota</taxon>
        <taxon>Fungi</taxon>
        <taxon>Dikarya</taxon>
        <taxon>Basidiomycota</taxon>
        <taxon>Agaricomycotina</taxon>
        <taxon>Agaricomycetes</taxon>
        <taxon>Agaricomycetidae</taxon>
        <taxon>Agaricales</taxon>
        <taxon>Marasmiineae</taxon>
        <taxon>Mycenaceae</taxon>
        <taxon>Mycena</taxon>
    </lineage>
</organism>